<keyword evidence="2" id="KW-0548">Nucleotidyltransferase</keyword>
<dbReference type="GO" id="GO:0016787">
    <property type="term" value="F:hydrolase activity"/>
    <property type="evidence" value="ECO:0007669"/>
    <property type="project" value="UniProtKB-KW"/>
</dbReference>
<feature type="non-terminal residue" evidence="8">
    <location>
        <position position="64"/>
    </location>
</feature>
<dbReference type="InterPro" id="IPR036397">
    <property type="entry name" value="RNaseH_sf"/>
</dbReference>
<dbReference type="Pfam" id="PF00665">
    <property type="entry name" value="rve"/>
    <property type="match status" value="1"/>
</dbReference>
<keyword evidence="3" id="KW-0540">Nuclease</keyword>
<dbReference type="EMBL" id="VZZU01007962">
    <property type="protein sequence ID" value="NXW51978.1"/>
    <property type="molecule type" value="Genomic_DNA"/>
</dbReference>
<comment type="caution">
    <text evidence="8">The sequence shown here is derived from an EMBL/GenBank/DDBJ whole genome shotgun (WGS) entry which is preliminary data.</text>
</comment>
<accession>A0A7L4CQJ5</accession>
<protein>
    <submittedName>
        <fullName evidence="8">POK18 protein</fullName>
    </submittedName>
</protein>
<keyword evidence="9" id="KW-1185">Reference proteome</keyword>
<dbReference type="Gene3D" id="3.30.420.10">
    <property type="entry name" value="Ribonuclease H-like superfamily/Ribonuclease H"/>
    <property type="match status" value="1"/>
</dbReference>
<evidence type="ECO:0000256" key="2">
    <source>
        <dbReference type="ARBA" id="ARBA00022695"/>
    </source>
</evidence>
<dbReference type="AlphaFoldDB" id="A0A7L4CQJ5"/>
<name>A0A7L4CQJ5_9AVES</name>
<dbReference type="GO" id="GO:0004519">
    <property type="term" value="F:endonuclease activity"/>
    <property type="evidence" value="ECO:0007669"/>
    <property type="project" value="UniProtKB-KW"/>
</dbReference>
<dbReference type="GO" id="GO:0015074">
    <property type="term" value="P:DNA integration"/>
    <property type="evidence" value="ECO:0007669"/>
    <property type="project" value="InterPro"/>
</dbReference>
<evidence type="ECO:0000256" key="6">
    <source>
        <dbReference type="ARBA" id="ARBA00022918"/>
    </source>
</evidence>
<dbReference type="InterPro" id="IPR012337">
    <property type="entry name" value="RNaseH-like_sf"/>
</dbReference>
<evidence type="ECO:0000256" key="1">
    <source>
        <dbReference type="ARBA" id="ARBA00022679"/>
    </source>
</evidence>
<gene>
    <name evidence="8" type="primary">Ervk18_2</name>
    <name evidence="8" type="ORF">NYCLEU_R14451</name>
</gene>
<dbReference type="PANTHER" id="PTHR41694:SF3">
    <property type="entry name" value="RNA-DIRECTED DNA POLYMERASE-RELATED"/>
    <property type="match status" value="1"/>
</dbReference>
<reference evidence="8 9" key="1">
    <citation type="submission" date="2019-09" db="EMBL/GenBank/DDBJ databases">
        <title>Bird 10,000 Genomes (B10K) Project - Family phase.</title>
        <authorList>
            <person name="Zhang G."/>
        </authorList>
    </citation>
    <scope>NUCLEOTIDE SEQUENCE [LARGE SCALE GENOMIC DNA]</scope>
    <source>
        <strain evidence="8">B10K-DU-005-01</strain>
    </source>
</reference>
<keyword evidence="1" id="KW-0808">Transferase</keyword>
<evidence type="ECO:0000313" key="9">
    <source>
        <dbReference type="Proteomes" id="UP000551823"/>
    </source>
</evidence>
<dbReference type="SUPFAM" id="SSF53098">
    <property type="entry name" value="Ribonuclease H-like"/>
    <property type="match status" value="1"/>
</dbReference>
<keyword evidence="4" id="KW-0255">Endonuclease</keyword>
<dbReference type="GO" id="GO:0035613">
    <property type="term" value="F:RNA stem-loop binding"/>
    <property type="evidence" value="ECO:0007669"/>
    <property type="project" value="TreeGrafter"/>
</dbReference>
<keyword evidence="6" id="KW-0695">RNA-directed DNA polymerase</keyword>
<evidence type="ECO:0000256" key="3">
    <source>
        <dbReference type="ARBA" id="ARBA00022722"/>
    </source>
</evidence>
<feature type="non-terminal residue" evidence="8">
    <location>
        <position position="1"/>
    </location>
</feature>
<feature type="domain" description="Integrase catalytic" evidence="7">
    <location>
        <begin position="1"/>
        <end position="64"/>
    </location>
</feature>
<evidence type="ECO:0000313" key="8">
    <source>
        <dbReference type="EMBL" id="NXW51978.1"/>
    </source>
</evidence>
<dbReference type="PROSITE" id="PS50994">
    <property type="entry name" value="INTEGRASE"/>
    <property type="match status" value="1"/>
</dbReference>
<proteinExistence type="predicted"/>
<dbReference type="GO" id="GO:0003964">
    <property type="term" value="F:RNA-directed DNA polymerase activity"/>
    <property type="evidence" value="ECO:0007669"/>
    <property type="project" value="UniProtKB-KW"/>
</dbReference>
<evidence type="ECO:0000256" key="4">
    <source>
        <dbReference type="ARBA" id="ARBA00022759"/>
    </source>
</evidence>
<evidence type="ECO:0000256" key="5">
    <source>
        <dbReference type="ARBA" id="ARBA00022801"/>
    </source>
</evidence>
<organism evidence="8 9">
    <name type="scientific">Nyctiprogne leucopyga</name>
    <dbReference type="NCBI Taxonomy" id="382315"/>
    <lineage>
        <taxon>Eukaryota</taxon>
        <taxon>Metazoa</taxon>
        <taxon>Chordata</taxon>
        <taxon>Craniata</taxon>
        <taxon>Vertebrata</taxon>
        <taxon>Euteleostomi</taxon>
        <taxon>Archelosauria</taxon>
        <taxon>Archosauria</taxon>
        <taxon>Dinosauria</taxon>
        <taxon>Saurischia</taxon>
        <taxon>Theropoda</taxon>
        <taxon>Coelurosauria</taxon>
        <taxon>Aves</taxon>
        <taxon>Neognathae</taxon>
        <taxon>Neoaves</taxon>
        <taxon>Strisores</taxon>
        <taxon>Caprimulgiformes</taxon>
        <taxon>Caprimulgidae</taxon>
        <taxon>Chordeilinae</taxon>
        <taxon>Nyctiprogne</taxon>
    </lineage>
</organism>
<keyword evidence="5" id="KW-0378">Hydrolase</keyword>
<dbReference type="PANTHER" id="PTHR41694">
    <property type="entry name" value="ENDOGENOUS RETROVIRUS GROUP K MEMBER POL PROTEIN"/>
    <property type="match status" value="1"/>
</dbReference>
<sequence>RTTIKHWQACIVILGCPAMIKTDNGPNYTSRKTVAFCQLWQIQLVHGIPYNSTGQAVVERAHQT</sequence>
<dbReference type="InterPro" id="IPR001584">
    <property type="entry name" value="Integrase_cat-core"/>
</dbReference>
<dbReference type="Proteomes" id="UP000551823">
    <property type="component" value="Unassembled WGS sequence"/>
</dbReference>
<evidence type="ECO:0000259" key="7">
    <source>
        <dbReference type="PROSITE" id="PS50994"/>
    </source>
</evidence>